<comment type="cofactor">
    <cofactor evidence="14">
        <name>[4Fe-4S] cluster</name>
        <dbReference type="ChEBI" id="CHEBI:49883"/>
    </cofactor>
    <text evidence="14">Binds 1 [4Fe-4S] cluster. The cluster is coordinated with 3 cysteines and an exchangeable S-adenosyl-L-methionine.</text>
</comment>
<dbReference type="GO" id="GO:0046872">
    <property type="term" value="F:metal ion binding"/>
    <property type="evidence" value="ECO:0007669"/>
    <property type="project" value="UniProtKB-KW"/>
</dbReference>
<dbReference type="Gene3D" id="3.20.20.70">
    <property type="entry name" value="Aldolase class I"/>
    <property type="match status" value="1"/>
</dbReference>
<dbReference type="InterPro" id="IPR040072">
    <property type="entry name" value="Methyltransferase_A"/>
</dbReference>
<keyword evidence="11 14" id="KW-0408">Iron</keyword>
<evidence type="ECO:0000256" key="2">
    <source>
        <dbReference type="ARBA" id="ARBA00007544"/>
    </source>
</evidence>
<dbReference type="Pfam" id="PF21016">
    <property type="entry name" value="RlmN_N"/>
    <property type="match status" value="1"/>
</dbReference>
<dbReference type="InterPro" id="IPR004383">
    <property type="entry name" value="rRNA_lsu_MTrfase_RlmN/Cfr"/>
</dbReference>
<feature type="binding site" evidence="14">
    <location>
        <begin position="224"/>
        <end position="226"/>
    </location>
    <ligand>
        <name>S-adenosyl-L-methionine</name>
        <dbReference type="ChEBI" id="CHEBI:59789"/>
    </ligand>
</feature>
<dbReference type="AlphaFoldDB" id="A0A2T5PBZ8"/>
<comment type="caution">
    <text evidence="14">Lacks conserved residue(s) required for the propagation of feature annotation.</text>
</comment>
<dbReference type="InterPro" id="IPR048641">
    <property type="entry name" value="RlmN_N"/>
</dbReference>
<feature type="binding site" evidence="14">
    <location>
        <position position="116"/>
    </location>
    <ligand>
        <name>[4Fe-4S] cluster</name>
        <dbReference type="ChEBI" id="CHEBI:49883"/>
        <note>4Fe-4S-S-AdoMet</note>
    </ligand>
</feature>
<keyword evidence="8 14" id="KW-0949">S-adenosyl-L-methionine</keyword>
<keyword evidence="6 14" id="KW-0489">Methyltransferase</keyword>
<dbReference type="Pfam" id="PF04055">
    <property type="entry name" value="Radical_SAM"/>
    <property type="match status" value="1"/>
</dbReference>
<evidence type="ECO:0000256" key="1">
    <source>
        <dbReference type="ARBA" id="ARBA00004496"/>
    </source>
</evidence>
<evidence type="ECO:0000313" key="17">
    <source>
        <dbReference type="Proteomes" id="UP000244064"/>
    </source>
</evidence>
<dbReference type="EMBL" id="QASN01000008">
    <property type="protein sequence ID" value="PTU75266.1"/>
    <property type="molecule type" value="Genomic_DNA"/>
</dbReference>
<evidence type="ECO:0000256" key="6">
    <source>
        <dbReference type="ARBA" id="ARBA00022603"/>
    </source>
</evidence>
<protein>
    <recommendedName>
        <fullName evidence="14">Dual-specificity RNA methyltransferase RlmN</fullName>
        <ecNumber evidence="14">2.1.1.192</ecNumber>
    </recommendedName>
    <alternativeName>
        <fullName evidence="14">23S rRNA (adenine(2503)-C(2))-methyltransferase</fullName>
    </alternativeName>
    <alternativeName>
        <fullName evidence="14">23S rRNA m2A2503 methyltransferase</fullName>
    </alternativeName>
    <alternativeName>
        <fullName evidence="14">Ribosomal RNA large subunit methyltransferase N</fullName>
    </alternativeName>
    <alternativeName>
        <fullName evidence="14">tRNA (adenine(37)-C(2))-methyltransferase</fullName>
    </alternativeName>
    <alternativeName>
        <fullName evidence="14">tRNA m2A37 methyltransferase</fullName>
    </alternativeName>
</protein>
<evidence type="ECO:0000256" key="13">
    <source>
        <dbReference type="ARBA" id="ARBA00023157"/>
    </source>
</evidence>
<feature type="binding site" evidence="14">
    <location>
        <begin position="170"/>
        <end position="171"/>
    </location>
    <ligand>
        <name>S-adenosyl-L-methionine</name>
        <dbReference type="ChEBI" id="CHEBI:59789"/>
    </ligand>
</feature>
<evidence type="ECO:0000256" key="12">
    <source>
        <dbReference type="ARBA" id="ARBA00023014"/>
    </source>
</evidence>
<sequence length="381" mass="41780">MNQVAGKVNLLGLTQSGMEQFFESIGEKRFRAGQVMKWIHHFGVDDFDAMSNLGKALREKLKGCAEIRGPEVVSQDISTDGTRKWVVRVASGSCVETVYIPQGSRGTLCVSSQAGCALDCSFCSTGKQGFNSDLTAAEIIGQVWVANKSFGTIPAKVDRAITNVVMMGMGEPLLNFDNVVDSMQIMMDDLGYGISKRKVTLSTSGVAPMIDKLAEVTDVALALSLHAPNDELRNQLVPINKKYPLAVVLAACRRYIEGLGDKRYLTIEYTLLKDVNDLPEHAAQMVELLGDMPCKINLIPFNPFPHSGYERPSNNAIRRFQDLLHKAGHNVTVRTTRGDDIDAACGQLVGQVQDRTRRSERYIAIRDLDAEAAPARTANRS</sequence>
<dbReference type="PANTHER" id="PTHR30544">
    <property type="entry name" value="23S RRNA METHYLTRANSFERASE"/>
    <property type="match status" value="1"/>
</dbReference>
<reference evidence="16 17" key="1">
    <citation type="submission" date="2018-04" db="EMBL/GenBank/DDBJ databases">
        <title>Pseudomonas sp. nov., isolated from mangrove soil.</title>
        <authorList>
            <person name="Chen C."/>
        </authorList>
    </citation>
    <scope>NUCLEOTIDE SEQUENCE [LARGE SCALE GENOMIC DNA]</scope>
    <source>
        <strain evidence="16 17">TC-11</strain>
    </source>
</reference>
<dbReference type="GO" id="GO:0070475">
    <property type="term" value="P:rRNA base methylation"/>
    <property type="evidence" value="ECO:0007669"/>
    <property type="project" value="UniProtKB-UniRule"/>
</dbReference>
<keyword evidence="13 14" id="KW-1015">Disulfide bond</keyword>
<dbReference type="Gene3D" id="1.10.150.530">
    <property type="match status" value="1"/>
</dbReference>
<comment type="function">
    <text evidence="14">Specifically methylates position 2 of adenine 2503 in 23S rRNA and position 2 of adenine 37 in tRNAs. m2A2503 modification seems to play a crucial role in the proofreading step occurring at the peptidyl transferase center and thus would serve to optimize ribosomal fidelity.</text>
</comment>
<organism evidence="16 17">
    <name type="scientific">Pseudomonas mangrovi</name>
    <dbReference type="NCBI Taxonomy" id="2161748"/>
    <lineage>
        <taxon>Bacteria</taxon>
        <taxon>Pseudomonadati</taxon>
        <taxon>Pseudomonadota</taxon>
        <taxon>Gammaproteobacteria</taxon>
        <taxon>Pseudomonadales</taxon>
        <taxon>Pseudomonadaceae</taxon>
        <taxon>Pseudomonas</taxon>
    </lineage>
</organism>
<dbReference type="CDD" id="cd01335">
    <property type="entry name" value="Radical_SAM"/>
    <property type="match status" value="1"/>
</dbReference>
<evidence type="ECO:0000256" key="14">
    <source>
        <dbReference type="HAMAP-Rule" id="MF_01849"/>
    </source>
</evidence>
<evidence type="ECO:0000256" key="7">
    <source>
        <dbReference type="ARBA" id="ARBA00022679"/>
    </source>
</evidence>
<feature type="active site" description="S-methylcysteine intermediate" evidence="14">
    <location>
        <position position="345"/>
    </location>
</feature>
<dbReference type="RefSeq" id="WP_108106022.1">
    <property type="nucleotide sequence ID" value="NZ_QASN01000008.1"/>
</dbReference>
<dbReference type="InterPro" id="IPR058240">
    <property type="entry name" value="rSAM_sf"/>
</dbReference>
<comment type="miscellaneous">
    <text evidence="14">Reaction proceeds by a ping-pong mechanism involving intermediate methylation of a conserved cysteine residue.</text>
</comment>
<dbReference type="SFLD" id="SFLDG01062">
    <property type="entry name" value="methyltransferase_(Class_A)"/>
    <property type="match status" value="1"/>
</dbReference>
<dbReference type="PANTHER" id="PTHR30544:SF5">
    <property type="entry name" value="RADICAL SAM CORE DOMAIN-CONTAINING PROTEIN"/>
    <property type="match status" value="1"/>
</dbReference>
<dbReference type="GO" id="GO:0051539">
    <property type="term" value="F:4 iron, 4 sulfur cluster binding"/>
    <property type="evidence" value="ECO:0007669"/>
    <property type="project" value="UniProtKB-UniRule"/>
</dbReference>
<dbReference type="GO" id="GO:0005737">
    <property type="term" value="C:cytoplasm"/>
    <property type="evidence" value="ECO:0007669"/>
    <property type="project" value="UniProtKB-SubCell"/>
</dbReference>
<dbReference type="PROSITE" id="PS51918">
    <property type="entry name" value="RADICAL_SAM"/>
    <property type="match status" value="1"/>
</dbReference>
<dbReference type="GO" id="GO:0000049">
    <property type="term" value="F:tRNA binding"/>
    <property type="evidence" value="ECO:0007669"/>
    <property type="project" value="UniProtKB-UniRule"/>
</dbReference>
<accession>A0A2T5PBZ8</accession>
<proteinExistence type="inferred from homology"/>
<evidence type="ECO:0000259" key="15">
    <source>
        <dbReference type="PROSITE" id="PS51918"/>
    </source>
</evidence>
<dbReference type="GO" id="GO:0030488">
    <property type="term" value="P:tRNA methylation"/>
    <property type="evidence" value="ECO:0007669"/>
    <property type="project" value="UniProtKB-UniRule"/>
</dbReference>
<dbReference type="SFLD" id="SFLDS00029">
    <property type="entry name" value="Radical_SAM"/>
    <property type="match status" value="1"/>
</dbReference>
<keyword evidence="12 14" id="KW-0411">Iron-sulfur</keyword>
<keyword evidence="9 14" id="KW-0819">tRNA processing</keyword>
<dbReference type="SUPFAM" id="SSF102114">
    <property type="entry name" value="Radical SAM enzymes"/>
    <property type="match status" value="1"/>
</dbReference>
<feature type="binding site" evidence="14">
    <location>
        <position position="202"/>
    </location>
    <ligand>
        <name>S-adenosyl-L-methionine</name>
        <dbReference type="ChEBI" id="CHEBI:59789"/>
    </ligand>
</feature>
<dbReference type="FunFam" id="3.20.20.70:FF:000008">
    <property type="entry name" value="Dual-specificity RNA methyltransferase RlmN"/>
    <property type="match status" value="1"/>
</dbReference>
<comment type="catalytic activity">
    <reaction evidence="14">
        <text>adenosine(37) in tRNA + 2 reduced [2Fe-2S]-[ferredoxin] + 2 S-adenosyl-L-methionine = 2-methyladenosine(37) in tRNA + 5'-deoxyadenosine + L-methionine + 2 oxidized [2Fe-2S]-[ferredoxin] + S-adenosyl-L-homocysteine</text>
        <dbReference type="Rhea" id="RHEA:43332"/>
        <dbReference type="Rhea" id="RHEA-COMP:10000"/>
        <dbReference type="Rhea" id="RHEA-COMP:10001"/>
        <dbReference type="Rhea" id="RHEA-COMP:10162"/>
        <dbReference type="Rhea" id="RHEA-COMP:10485"/>
        <dbReference type="ChEBI" id="CHEBI:17319"/>
        <dbReference type="ChEBI" id="CHEBI:33737"/>
        <dbReference type="ChEBI" id="CHEBI:33738"/>
        <dbReference type="ChEBI" id="CHEBI:57844"/>
        <dbReference type="ChEBI" id="CHEBI:57856"/>
        <dbReference type="ChEBI" id="CHEBI:59789"/>
        <dbReference type="ChEBI" id="CHEBI:74411"/>
        <dbReference type="ChEBI" id="CHEBI:74497"/>
        <dbReference type="EC" id="2.1.1.192"/>
    </reaction>
</comment>
<dbReference type="GO" id="GO:0070040">
    <property type="term" value="F:rRNA (adenine(2503)-C2-)-methyltransferase activity"/>
    <property type="evidence" value="ECO:0007669"/>
    <property type="project" value="UniProtKB-UniRule"/>
</dbReference>
<dbReference type="InterPro" id="IPR027492">
    <property type="entry name" value="RNA_MTrfase_RlmN"/>
</dbReference>
<evidence type="ECO:0000256" key="4">
    <source>
        <dbReference type="ARBA" id="ARBA00022490"/>
    </source>
</evidence>
<dbReference type="NCBIfam" id="TIGR00048">
    <property type="entry name" value="rRNA_mod_RlmN"/>
    <property type="match status" value="1"/>
</dbReference>
<dbReference type="FunFam" id="1.10.150.530:FF:000003">
    <property type="entry name" value="Dual-specificity RNA methyltransferase RlmN"/>
    <property type="match status" value="1"/>
</dbReference>
<evidence type="ECO:0000256" key="8">
    <source>
        <dbReference type="ARBA" id="ARBA00022691"/>
    </source>
</evidence>
<feature type="binding site" evidence="14">
    <location>
        <position position="123"/>
    </location>
    <ligand>
        <name>[4Fe-4S] cluster</name>
        <dbReference type="ChEBI" id="CHEBI:49883"/>
        <note>4Fe-4S-S-AdoMet</note>
    </ligand>
</feature>
<comment type="similarity">
    <text evidence="2 14">Belongs to the radical SAM superfamily. RlmN family.</text>
</comment>
<evidence type="ECO:0000256" key="11">
    <source>
        <dbReference type="ARBA" id="ARBA00023004"/>
    </source>
</evidence>
<comment type="catalytic activity">
    <reaction evidence="14">
        <text>adenosine(2503) in 23S rRNA + 2 reduced [2Fe-2S]-[ferredoxin] + 2 S-adenosyl-L-methionine = 2-methyladenosine(2503) in 23S rRNA + 5'-deoxyadenosine + L-methionine + 2 oxidized [2Fe-2S]-[ferredoxin] + S-adenosyl-L-homocysteine</text>
        <dbReference type="Rhea" id="RHEA:42916"/>
        <dbReference type="Rhea" id="RHEA-COMP:10000"/>
        <dbReference type="Rhea" id="RHEA-COMP:10001"/>
        <dbReference type="Rhea" id="RHEA-COMP:10152"/>
        <dbReference type="Rhea" id="RHEA-COMP:10282"/>
        <dbReference type="ChEBI" id="CHEBI:17319"/>
        <dbReference type="ChEBI" id="CHEBI:33737"/>
        <dbReference type="ChEBI" id="CHEBI:33738"/>
        <dbReference type="ChEBI" id="CHEBI:57844"/>
        <dbReference type="ChEBI" id="CHEBI:57856"/>
        <dbReference type="ChEBI" id="CHEBI:59789"/>
        <dbReference type="ChEBI" id="CHEBI:74411"/>
        <dbReference type="ChEBI" id="CHEBI:74497"/>
        <dbReference type="EC" id="2.1.1.192"/>
    </reaction>
</comment>
<keyword evidence="4 14" id="KW-0963">Cytoplasm</keyword>
<evidence type="ECO:0000256" key="5">
    <source>
        <dbReference type="ARBA" id="ARBA00022552"/>
    </source>
</evidence>
<dbReference type="Proteomes" id="UP000244064">
    <property type="component" value="Unassembled WGS sequence"/>
</dbReference>
<feature type="binding site" evidence="14">
    <location>
        <position position="302"/>
    </location>
    <ligand>
        <name>S-adenosyl-L-methionine</name>
        <dbReference type="ChEBI" id="CHEBI:59789"/>
    </ligand>
</feature>
<evidence type="ECO:0000256" key="9">
    <source>
        <dbReference type="ARBA" id="ARBA00022694"/>
    </source>
</evidence>
<dbReference type="InterPro" id="IPR013785">
    <property type="entry name" value="Aldolase_TIM"/>
</dbReference>
<dbReference type="PIRSF" id="PIRSF006004">
    <property type="entry name" value="CHP00048"/>
    <property type="match status" value="1"/>
</dbReference>
<dbReference type="OrthoDB" id="9793973at2"/>
<dbReference type="GO" id="GO:0002935">
    <property type="term" value="F:tRNA (adenine(37)-C2)-methyltransferase activity"/>
    <property type="evidence" value="ECO:0007669"/>
    <property type="project" value="UniProtKB-UniRule"/>
</dbReference>
<keyword evidence="3 14" id="KW-0004">4Fe-4S</keyword>
<evidence type="ECO:0000313" key="16">
    <source>
        <dbReference type="EMBL" id="PTU75266.1"/>
    </source>
</evidence>
<name>A0A2T5PBZ8_9PSED</name>
<dbReference type="SFLD" id="SFLDF00275">
    <property type="entry name" value="adenosine_C2_methyltransferase"/>
    <property type="match status" value="1"/>
</dbReference>
<keyword evidence="7 14" id="KW-0808">Transferase</keyword>
<comment type="caution">
    <text evidence="16">The sequence shown here is derived from an EMBL/GenBank/DDBJ whole genome shotgun (WGS) entry which is preliminary data.</text>
</comment>
<gene>
    <name evidence="14 16" type="primary">rlmN</name>
    <name evidence="16" type="ORF">DBO85_05400</name>
</gene>
<dbReference type="GO" id="GO:0019843">
    <property type="term" value="F:rRNA binding"/>
    <property type="evidence" value="ECO:0007669"/>
    <property type="project" value="UniProtKB-UniRule"/>
</dbReference>
<evidence type="ECO:0000256" key="3">
    <source>
        <dbReference type="ARBA" id="ARBA00022485"/>
    </source>
</evidence>
<keyword evidence="5 14" id="KW-0698">rRNA processing</keyword>
<feature type="active site" description="Proton acceptor" evidence="14">
    <location>
        <position position="96"/>
    </location>
</feature>
<comment type="subcellular location">
    <subcellularLocation>
        <location evidence="1 14">Cytoplasm</location>
    </subcellularLocation>
</comment>
<dbReference type="InterPro" id="IPR007197">
    <property type="entry name" value="rSAM"/>
</dbReference>
<dbReference type="EC" id="2.1.1.192" evidence="14"/>
<keyword evidence="17" id="KW-1185">Reference proteome</keyword>
<feature type="binding site" evidence="14">
    <location>
        <position position="120"/>
    </location>
    <ligand>
        <name>[4Fe-4S] cluster</name>
        <dbReference type="ChEBI" id="CHEBI:49883"/>
        <note>4Fe-4S-S-AdoMet</note>
    </ligand>
</feature>
<dbReference type="HAMAP" id="MF_01849">
    <property type="entry name" value="RNA_methyltr_RlmN"/>
    <property type="match status" value="1"/>
</dbReference>
<feature type="domain" description="Radical SAM core" evidence="15">
    <location>
        <begin position="102"/>
        <end position="340"/>
    </location>
</feature>
<keyword evidence="10 14" id="KW-0479">Metal-binding</keyword>
<evidence type="ECO:0000256" key="10">
    <source>
        <dbReference type="ARBA" id="ARBA00022723"/>
    </source>
</evidence>